<dbReference type="AlphaFoldDB" id="A0A1Q3BIP3"/>
<evidence type="ECO:0000313" key="2">
    <source>
        <dbReference type="Proteomes" id="UP000187406"/>
    </source>
</evidence>
<dbReference type="GO" id="GO:0009408">
    <property type="term" value="P:response to heat"/>
    <property type="evidence" value="ECO:0007669"/>
    <property type="project" value="InterPro"/>
</dbReference>
<dbReference type="GO" id="GO:0010115">
    <property type="term" value="P:regulation of abscisic acid biosynthetic process"/>
    <property type="evidence" value="ECO:0007669"/>
    <property type="project" value="InterPro"/>
</dbReference>
<dbReference type="InterPro" id="IPR040294">
    <property type="entry name" value="Nodulin-rel_1/2"/>
</dbReference>
<feature type="non-terminal residue" evidence="1">
    <location>
        <position position="1"/>
    </location>
</feature>
<organism evidence="1 2">
    <name type="scientific">Cephalotus follicularis</name>
    <name type="common">Albany pitcher plant</name>
    <dbReference type="NCBI Taxonomy" id="3775"/>
    <lineage>
        <taxon>Eukaryota</taxon>
        <taxon>Viridiplantae</taxon>
        <taxon>Streptophyta</taxon>
        <taxon>Embryophyta</taxon>
        <taxon>Tracheophyta</taxon>
        <taxon>Spermatophyta</taxon>
        <taxon>Magnoliopsida</taxon>
        <taxon>eudicotyledons</taxon>
        <taxon>Gunneridae</taxon>
        <taxon>Pentapetalae</taxon>
        <taxon>rosids</taxon>
        <taxon>fabids</taxon>
        <taxon>Oxalidales</taxon>
        <taxon>Cephalotaceae</taxon>
        <taxon>Cephalotus</taxon>
    </lineage>
</organism>
<dbReference type="PANTHER" id="PTHR35098:SF1">
    <property type="entry name" value="NODULIN-RELATED PROTEIN 2"/>
    <property type="match status" value="1"/>
</dbReference>
<dbReference type="EMBL" id="BDDD01000586">
    <property type="protein sequence ID" value="GAV67759.1"/>
    <property type="molecule type" value="Genomic_DNA"/>
</dbReference>
<proteinExistence type="predicted"/>
<sequence length="62" mass="6735">SELLQSAKLVAEAAGSTFSYETDEEDKAKIAGAAAENLLRAAAHYGKLEDYFKMAQGFLKKH</sequence>
<dbReference type="OrthoDB" id="695806at2759"/>
<keyword evidence="2" id="KW-1185">Reference proteome</keyword>
<dbReference type="Proteomes" id="UP000187406">
    <property type="component" value="Unassembled WGS sequence"/>
</dbReference>
<evidence type="ECO:0000313" key="1">
    <source>
        <dbReference type="EMBL" id="GAV67759.1"/>
    </source>
</evidence>
<dbReference type="InParanoid" id="A0A1Q3BIP3"/>
<protein>
    <submittedName>
        <fullName evidence="1">Uncharacterized protein</fullName>
    </submittedName>
</protein>
<accession>A0A1Q3BIP3</accession>
<dbReference type="PANTHER" id="PTHR35098">
    <property type="entry name" value="EXPRESSED PROTEIN"/>
    <property type="match status" value="1"/>
</dbReference>
<comment type="caution">
    <text evidence="1">The sequence shown here is derived from an EMBL/GenBank/DDBJ whole genome shotgun (WGS) entry which is preliminary data.</text>
</comment>
<gene>
    <name evidence="1" type="ORF">CFOL_v3_11263</name>
</gene>
<name>A0A1Q3BIP3_CEPFO</name>
<reference evidence="2" key="1">
    <citation type="submission" date="2016-04" db="EMBL/GenBank/DDBJ databases">
        <title>Cephalotus genome sequencing.</title>
        <authorList>
            <person name="Fukushima K."/>
            <person name="Hasebe M."/>
            <person name="Fang X."/>
        </authorList>
    </citation>
    <scope>NUCLEOTIDE SEQUENCE [LARGE SCALE GENOMIC DNA]</scope>
    <source>
        <strain evidence="2">cv. St1</strain>
    </source>
</reference>